<sequence length="139" mass="15253">MEHICNVRSTTFIGPANDCDFFRQHLKDHYPQLVHAPLSSDDADSNNCDGIVGNNGSDSSSSITGASYLGDNVLMVDSDTVWSADSTFVDINGRVQYFEAYEKKDEKGKTCTGMDPILFTKGITTGPTFLDQEAQSTRR</sequence>
<dbReference type="EMBL" id="JALLAZ020000964">
    <property type="protein sequence ID" value="KAL3783615.1"/>
    <property type="molecule type" value="Genomic_DNA"/>
</dbReference>
<reference evidence="1 2" key="1">
    <citation type="submission" date="2024-10" db="EMBL/GenBank/DDBJ databases">
        <title>Updated reference genomes for cyclostephanoid diatoms.</title>
        <authorList>
            <person name="Roberts W.R."/>
            <person name="Alverson A.J."/>
        </authorList>
    </citation>
    <scope>NUCLEOTIDE SEQUENCE [LARGE SCALE GENOMIC DNA]</scope>
    <source>
        <strain evidence="1 2">AJA276-08</strain>
    </source>
</reference>
<evidence type="ECO:0000313" key="1">
    <source>
        <dbReference type="EMBL" id="KAL3783615.1"/>
    </source>
</evidence>
<comment type="caution">
    <text evidence="1">The sequence shown here is derived from an EMBL/GenBank/DDBJ whole genome shotgun (WGS) entry which is preliminary data.</text>
</comment>
<gene>
    <name evidence="1" type="ORF">ACHAW5_006436</name>
</gene>
<accession>A0ABD3PB32</accession>
<proteinExistence type="predicted"/>
<protein>
    <submittedName>
        <fullName evidence="1">Uncharacterized protein</fullName>
    </submittedName>
</protein>
<organism evidence="1 2">
    <name type="scientific">Stephanodiscus triporus</name>
    <dbReference type="NCBI Taxonomy" id="2934178"/>
    <lineage>
        <taxon>Eukaryota</taxon>
        <taxon>Sar</taxon>
        <taxon>Stramenopiles</taxon>
        <taxon>Ochrophyta</taxon>
        <taxon>Bacillariophyta</taxon>
        <taxon>Coscinodiscophyceae</taxon>
        <taxon>Thalassiosirophycidae</taxon>
        <taxon>Stephanodiscales</taxon>
        <taxon>Stephanodiscaceae</taxon>
        <taxon>Stephanodiscus</taxon>
    </lineage>
</organism>
<evidence type="ECO:0000313" key="2">
    <source>
        <dbReference type="Proteomes" id="UP001530315"/>
    </source>
</evidence>
<name>A0ABD3PB32_9STRA</name>
<keyword evidence="2" id="KW-1185">Reference proteome</keyword>
<dbReference type="Proteomes" id="UP001530315">
    <property type="component" value="Unassembled WGS sequence"/>
</dbReference>
<dbReference type="AlphaFoldDB" id="A0ABD3PB32"/>